<dbReference type="Pfam" id="PF13377">
    <property type="entry name" value="Peripla_BP_3"/>
    <property type="match status" value="1"/>
</dbReference>
<dbReference type="SUPFAM" id="SSF53822">
    <property type="entry name" value="Periplasmic binding protein-like I"/>
    <property type="match status" value="1"/>
</dbReference>
<organism evidence="1 2">
    <name type="scientific">Lactobacillus helsingborgensis</name>
    <dbReference type="NCBI Taxonomy" id="1218494"/>
    <lineage>
        <taxon>Bacteria</taxon>
        <taxon>Bacillati</taxon>
        <taxon>Bacillota</taxon>
        <taxon>Bacilli</taxon>
        <taxon>Lactobacillales</taxon>
        <taxon>Lactobacillaceae</taxon>
        <taxon>Lactobacillus</taxon>
    </lineage>
</organism>
<reference evidence="1" key="1">
    <citation type="submission" date="2021-09" db="EMBL/GenBank/DDBJ databases">
        <title>Lactobacillus species from Apis mellifera, Switzerland.</title>
        <authorList>
            <person name="Pfister J."/>
            <person name="Brown A."/>
            <person name="Neumann P."/>
            <person name="Collaud A."/>
            <person name="Retschnig G."/>
            <person name="Perreten V."/>
        </authorList>
    </citation>
    <scope>NUCLEOTIDE SEQUENCE</scope>
    <source>
        <strain evidence="1">IBH002</strain>
    </source>
</reference>
<dbReference type="PANTHER" id="PTHR30146">
    <property type="entry name" value="LACI-RELATED TRANSCRIPTIONAL REPRESSOR"/>
    <property type="match status" value="1"/>
</dbReference>
<evidence type="ECO:0000313" key="2">
    <source>
        <dbReference type="Proteomes" id="UP001164557"/>
    </source>
</evidence>
<keyword evidence="2" id="KW-1185">Reference proteome</keyword>
<dbReference type="InterPro" id="IPR028082">
    <property type="entry name" value="Peripla_BP_I"/>
</dbReference>
<dbReference type="PANTHER" id="PTHR30146:SF150">
    <property type="entry name" value="ARABINOSE METABOLISM TRANSCRIPTIONAL REPRESSOR"/>
    <property type="match status" value="1"/>
</dbReference>
<accession>A0A0F4LXK2</accession>
<dbReference type="AlphaFoldDB" id="A0A0F4LXK2"/>
<dbReference type="InterPro" id="IPR046335">
    <property type="entry name" value="LacI/GalR-like_sensor"/>
</dbReference>
<dbReference type="GO" id="GO:0000976">
    <property type="term" value="F:transcription cis-regulatory region binding"/>
    <property type="evidence" value="ECO:0007669"/>
    <property type="project" value="TreeGrafter"/>
</dbReference>
<dbReference type="Pfam" id="PF00356">
    <property type="entry name" value="LacI"/>
    <property type="match status" value="1"/>
</dbReference>
<dbReference type="OrthoDB" id="9796186at2"/>
<dbReference type="SUPFAM" id="SSF47413">
    <property type="entry name" value="lambda repressor-like DNA-binding domains"/>
    <property type="match status" value="1"/>
</dbReference>
<dbReference type="InterPro" id="IPR000843">
    <property type="entry name" value="HTH_LacI"/>
</dbReference>
<protein>
    <submittedName>
        <fullName evidence="1">LacI family DNA-binding transcriptional regulator</fullName>
    </submittedName>
</protein>
<dbReference type="PROSITE" id="PS50932">
    <property type="entry name" value="HTH_LACI_2"/>
    <property type="match status" value="1"/>
</dbReference>
<proteinExistence type="predicted"/>
<dbReference type="Gene3D" id="1.10.260.40">
    <property type="entry name" value="lambda repressor-like DNA-binding domains"/>
    <property type="match status" value="1"/>
</dbReference>
<evidence type="ECO:0000313" key="1">
    <source>
        <dbReference type="EMBL" id="UZX29551.1"/>
    </source>
</evidence>
<dbReference type="InterPro" id="IPR010982">
    <property type="entry name" value="Lambda_DNA-bd_dom_sf"/>
</dbReference>
<dbReference type="CDD" id="cd01392">
    <property type="entry name" value="HTH_LacI"/>
    <property type="match status" value="1"/>
</dbReference>
<dbReference type="RefSeq" id="WP_038524550.1">
    <property type="nucleotide sequence ID" value="NZ_BPOZ01000001.1"/>
</dbReference>
<dbReference type="PROSITE" id="PS00356">
    <property type="entry name" value="HTH_LACI_1"/>
    <property type="match status" value="1"/>
</dbReference>
<name>A0A0F4LXK2_9LACO</name>
<dbReference type="KEGG" id="lhs:DLD54_08175"/>
<sequence length="338" mass="38058">MNLKMSDIAKIAGVSKAAVSFALNGKPGVSEKTRKKIFKVIKDQGYEPLRKHKKGGVRKLASISLIIIRDRAGMMNRSYASLPFFDTLISNLTQNIGGFGGQVQIVQLDINHLQDNLNENTALLQSKASIVLATDLNKKQVKLINQKLKNVIFIDTYFKDVNADFISIDNFQGAYLAGKYILAKGYRKIGYVASNHSIPNFAQRRAGFTQALKEKNIEIPPEFIFSLNPTELRGALPQFIHLSKVFPEVLFCENDYMALRLVKEFTKEKIRVPQDIAIMGFDDIFEDTMVTPELTTIHVPITQIVSQAINQLQNKAADHNWLPQKCFISTKLVKRESL</sequence>
<gene>
    <name evidence="1" type="ORF">LDX53_08255</name>
</gene>
<dbReference type="Proteomes" id="UP001164557">
    <property type="component" value="Chromosome"/>
</dbReference>
<dbReference type="SMART" id="SM00354">
    <property type="entry name" value="HTH_LACI"/>
    <property type="match status" value="1"/>
</dbReference>
<dbReference type="GO" id="GO:0003700">
    <property type="term" value="F:DNA-binding transcription factor activity"/>
    <property type="evidence" value="ECO:0007669"/>
    <property type="project" value="TreeGrafter"/>
</dbReference>
<dbReference type="Gene3D" id="3.40.50.2300">
    <property type="match status" value="2"/>
</dbReference>
<keyword evidence="1" id="KW-0238">DNA-binding</keyword>
<dbReference type="EMBL" id="CP084389">
    <property type="protein sequence ID" value="UZX29551.1"/>
    <property type="molecule type" value="Genomic_DNA"/>
</dbReference>